<organism evidence="2 3">
    <name type="scientific">Smittium mucronatum</name>
    <dbReference type="NCBI Taxonomy" id="133383"/>
    <lineage>
        <taxon>Eukaryota</taxon>
        <taxon>Fungi</taxon>
        <taxon>Fungi incertae sedis</taxon>
        <taxon>Zoopagomycota</taxon>
        <taxon>Kickxellomycotina</taxon>
        <taxon>Harpellomycetes</taxon>
        <taxon>Harpellales</taxon>
        <taxon>Legeriomycetaceae</taxon>
        <taxon>Smittium</taxon>
    </lineage>
</organism>
<reference evidence="2 3" key="1">
    <citation type="journal article" date="2016" name="Mol. Biol. Evol.">
        <title>Genome-Wide Survey of Gut Fungi (Harpellales) Reveals the First Horizontally Transferred Ubiquitin Gene from a Mosquito Host.</title>
        <authorList>
            <person name="Wang Y."/>
            <person name="White M.M."/>
            <person name="Kvist S."/>
            <person name="Moncalvo J.M."/>
        </authorList>
    </citation>
    <scope>NUCLEOTIDE SEQUENCE [LARGE SCALE GENOMIC DNA]</scope>
    <source>
        <strain evidence="2 3">ALG-7-W6</strain>
    </source>
</reference>
<protein>
    <recommendedName>
        <fullName evidence="1">SRR1-like domain-containing protein</fullName>
    </recommendedName>
</protein>
<feature type="domain" description="SRR1-like" evidence="1">
    <location>
        <begin position="1"/>
        <end position="101"/>
    </location>
</feature>
<dbReference type="EMBL" id="LSSL01000319">
    <property type="protein sequence ID" value="OLY84883.1"/>
    <property type="molecule type" value="Genomic_DNA"/>
</dbReference>
<name>A0A1R0H6Z2_9FUNG</name>
<dbReference type="AlphaFoldDB" id="A0A1R0H6Z2"/>
<sequence length="108" mass="12425">MPHCEAFLYEAVLTSNLRSSSLDEYQAAESQLNFGIEAPWSKIMLIGNDLSTLYKRQNRKVKTVSMMKASEVFSKIEFPDEEKYLDSSCSRFHPFNDTCLMSSHNFLV</sequence>
<evidence type="ECO:0000313" key="2">
    <source>
        <dbReference type="EMBL" id="OLY84883.1"/>
    </source>
</evidence>
<keyword evidence="3" id="KW-1185">Reference proteome</keyword>
<dbReference type="InterPro" id="IPR012942">
    <property type="entry name" value="SRR1-like"/>
</dbReference>
<dbReference type="OrthoDB" id="551431at2759"/>
<comment type="caution">
    <text evidence="2">The sequence shown here is derived from an EMBL/GenBank/DDBJ whole genome shotgun (WGS) entry which is preliminary data.</text>
</comment>
<gene>
    <name evidence="2" type="ORF">AYI68_g943</name>
</gene>
<evidence type="ECO:0000313" key="3">
    <source>
        <dbReference type="Proteomes" id="UP000187455"/>
    </source>
</evidence>
<dbReference type="Pfam" id="PF07985">
    <property type="entry name" value="SRR1"/>
    <property type="match status" value="1"/>
</dbReference>
<proteinExistence type="predicted"/>
<dbReference type="Proteomes" id="UP000187455">
    <property type="component" value="Unassembled WGS sequence"/>
</dbReference>
<accession>A0A1R0H6Z2</accession>
<dbReference type="STRING" id="133383.A0A1R0H6Z2"/>
<evidence type="ECO:0000259" key="1">
    <source>
        <dbReference type="Pfam" id="PF07985"/>
    </source>
</evidence>